<reference evidence="2 3" key="1">
    <citation type="journal article" date="2019" name="Sci. Rep.">
        <title>Comparative genomics of chytrid fungi reveal insights into the obligate biotrophic and pathogenic lifestyle of Synchytrium endobioticum.</title>
        <authorList>
            <person name="van de Vossenberg B.T.L.H."/>
            <person name="Warris S."/>
            <person name="Nguyen H.D.T."/>
            <person name="van Gent-Pelzer M.P.E."/>
            <person name="Joly D.L."/>
            <person name="van de Geest H.C."/>
            <person name="Bonants P.J.M."/>
            <person name="Smith D.S."/>
            <person name="Levesque C.A."/>
            <person name="van der Lee T.A.J."/>
        </authorList>
    </citation>
    <scope>NUCLEOTIDE SEQUENCE [LARGE SCALE GENOMIC DNA]</scope>
    <source>
        <strain evidence="2 3">LEV6574</strain>
    </source>
</reference>
<evidence type="ECO:0000313" key="2">
    <source>
        <dbReference type="EMBL" id="TPX46442.1"/>
    </source>
</evidence>
<dbReference type="EMBL" id="QEAM01000104">
    <property type="protein sequence ID" value="TPX46442.1"/>
    <property type="molecule type" value="Genomic_DNA"/>
</dbReference>
<dbReference type="Proteomes" id="UP000320475">
    <property type="component" value="Unassembled WGS sequence"/>
</dbReference>
<protein>
    <submittedName>
        <fullName evidence="2">Uncharacterized protein</fullName>
    </submittedName>
</protein>
<sequence length="819" mass="92918">MRITSEVKVPDCAWFELQLAQKEAADPTNQAINHEEVRRLKTNCDHALKPIKFCLVTTKTRRQFFSNAHRSWDNVDSLSAIKSRLSHCPTKCTPPQKLGILHACRQSHCISSAVMSKHFIIVLLLFQQFRHGFAADTDARLKEHTEAMRREHWSYMWAPWSKFHVGQTVRAAISRELEKSQPAEAAVLAPMVVEYIMYPVNVHFTKEDVINPNAEMSQTDLEFRWEALELAWFFLRYERGPAMDFLRDLRYEHWKAMEKRVGDATFGSTLAVEYSQGQNINWPSVNMQMVSELLRGAKLLESLEASNESPVSSLTEADVLLSVSSLCRGSVPESSISAHELYDMYRHSKSTEHLVFCIHYLKMRAQRSQFVAAACSRFLQQHQENHRIPGRRLTDAEVEQGLSDVVRQGLSDLMDQGFRDVVQHGFSDVVQQGLGYLVEQGLSDQIQLSIIETERVVDSDIHAYTEILSMLLQNMPTNFEGYSQHVNSEVVKIKAEVAPPYYEEDETIDKIRVTIGVAPQSLEYLQDDTGLPDAVISLMALQYPRENVYLQNFPYLALAADYHLLLLWRCMRPLSLLQWYMNRCGAVPENHGFTSEQINGAVTEIASMAQYILGVFDAYEKAAGELEGQPRTSRLSAVERQRCLGLLGSNRLASTWEGSIEKYADKYIEAVDSALANIQNFYVPPADVDLSAHIQYVDGIPPGINLLISAYPVPENLPPDYLELATKLHFLVVHRLRSVPSLPNRVDRLDALIGERMQLFSAYNQVSRVFPDIHTFSRGNTGPNTVLGAQRGILDPTSSSSAGRQNRRSHWGPLGRWCW</sequence>
<gene>
    <name evidence="2" type="ORF">SeLEV6574_g03243</name>
</gene>
<proteinExistence type="predicted"/>
<accession>A0A507D4M1</accession>
<evidence type="ECO:0000256" key="1">
    <source>
        <dbReference type="SAM" id="MobiDB-lite"/>
    </source>
</evidence>
<feature type="region of interest" description="Disordered" evidence="1">
    <location>
        <begin position="795"/>
        <end position="819"/>
    </location>
</feature>
<dbReference type="VEuPathDB" id="FungiDB:SeMB42_g05994"/>
<evidence type="ECO:0000313" key="3">
    <source>
        <dbReference type="Proteomes" id="UP000320475"/>
    </source>
</evidence>
<comment type="caution">
    <text evidence="2">The sequence shown here is derived from an EMBL/GenBank/DDBJ whole genome shotgun (WGS) entry which is preliminary data.</text>
</comment>
<dbReference type="AlphaFoldDB" id="A0A507D4M1"/>
<organism evidence="2 3">
    <name type="scientific">Synchytrium endobioticum</name>
    <dbReference type="NCBI Taxonomy" id="286115"/>
    <lineage>
        <taxon>Eukaryota</taxon>
        <taxon>Fungi</taxon>
        <taxon>Fungi incertae sedis</taxon>
        <taxon>Chytridiomycota</taxon>
        <taxon>Chytridiomycota incertae sedis</taxon>
        <taxon>Chytridiomycetes</taxon>
        <taxon>Synchytriales</taxon>
        <taxon>Synchytriaceae</taxon>
        <taxon>Synchytrium</taxon>
    </lineage>
</organism>
<name>A0A507D4M1_9FUNG</name>
<dbReference type="VEuPathDB" id="FungiDB:SeMB42_g07919"/>